<dbReference type="GO" id="GO:0005886">
    <property type="term" value="C:plasma membrane"/>
    <property type="evidence" value="ECO:0007669"/>
    <property type="project" value="UniProtKB-SubCell"/>
</dbReference>
<comment type="function">
    <text evidence="1">Fluoride channel required for the rapid expulsion of cytoplasmic fluoride.</text>
</comment>
<keyword evidence="3" id="KW-1003">Cell membrane</keyword>
<dbReference type="EMBL" id="MCFE01000236">
    <property type="protein sequence ID" value="ORX93445.1"/>
    <property type="molecule type" value="Genomic_DNA"/>
</dbReference>
<comment type="similarity">
    <text evidence="7">Belongs to the fluoride channel Fluc/FEX (TC 1.A.43) family.</text>
</comment>
<evidence type="ECO:0008006" key="12">
    <source>
        <dbReference type="Google" id="ProtNLM"/>
    </source>
</evidence>
<dbReference type="Proteomes" id="UP000193498">
    <property type="component" value="Unassembled WGS sequence"/>
</dbReference>
<dbReference type="STRING" id="1314790.A0A1Y1Y6C0"/>
<gene>
    <name evidence="10" type="ORF">K493DRAFT_223375</name>
</gene>
<feature type="transmembrane region" description="Helical" evidence="9">
    <location>
        <begin position="180"/>
        <end position="198"/>
    </location>
</feature>
<keyword evidence="11" id="KW-1185">Reference proteome</keyword>
<dbReference type="Pfam" id="PF02537">
    <property type="entry name" value="CRCB"/>
    <property type="match status" value="2"/>
</dbReference>
<sequence>MGLLVCFSSIGVLIRVGLGLAFKYKSQPVFGLIYAQIVGCLFMGAAISRRATIMNYYPPLYTAITTGLCGSITTFSSWNLGLFEAFANYDQGYDHGVDNFLSALSIIIITLGMSVASLLFGKYISEVIFGKEPEELEVPKTVRAYSVGELSSKDYLGVALGIATLVVFIVIPSTVKNQRAITFAALFGPIGTFIRWQLAPLNAKRPGFPIGTFLANMFGTAILASLSLITHETSNITSCQILAGMADGLCGCLTTISTFTNELITLPKRKALIYGFVSLLLGQSLMVLILGSYLWTKGDPWAACSTH</sequence>
<feature type="transmembrane region" description="Helical" evidence="9">
    <location>
        <begin position="60"/>
        <end position="80"/>
    </location>
</feature>
<proteinExistence type="inferred from homology"/>
<keyword evidence="6 9" id="KW-0472">Membrane</keyword>
<evidence type="ECO:0000256" key="5">
    <source>
        <dbReference type="ARBA" id="ARBA00022989"/>
    </source>
</evidence>
<organism evidence="10 11">
    <name type="scientific">Basidiobolus meristosporus CBS 931.73</name>
    <dbReference type="NCBI Taxonomy" id="1314790"/>
    <lineage>
        <taxon>Eukaryota</taxon>
        <taxon>Fungi</taxon>
        <taxon>Fungi incertae sedis</taxon>
        <taxon>Zoopagomycota</taxon>
        <taxon>Entomophthoromycotina</taxon>
        <taxon>Basidiobolomycetes</taxon>
        <taxon>Basidiobolales</taxon>
        <taxon>Basidiobolaceae</taxon>
        <taxon>Basidiobolus</taxon>
    </lineage>
</organism>
<accession>A0A1Y1Y6C0</accession>
<keyword evidence="5 9" id="KW-1133">Transmembrane helix</keyword>
<evidence type="ECO:0000313" key="10">
    <source>
        <dbReference type="EMBL" id="ORX93445.1"/>
    </source>
</evidence>
<dbReference type="GO" id="GO:1903425">
    <property type="term" value="F:fluoride transmembrane transporter activity"/>
    <property type="evidence" value="ECO:0007669"/>
    <property type="project" value="TreeGrafter"/>
</dbReference>
<evidence type="ECO:0000256" key="6">
    <source>
        <dbReference type="ARBA" id="ARBA00023136"/>
    </source>
</evidence>
<dbReference type="AlphaFoldDB" id="A0A1Y1Y6C0"/>
<evidence type="ECO:0000313" key="11">
    <source>
        <dbReference type="Proteomes" id="UP000193498"/>
    </source>
</evidence>
<dbReference type="InterPro" id="IPR003691">
    <property type="entry name" value="FluC"/>
</dbReference>
<dbReference type="OrthoDB" id="409792at2759"/>
<dbReference type="PANTHER" id="PTHR28259">
    <property type="entry name" value="FLUORIDE EXPORT PROTEIN 1-RELATED"/>
    <property type="match status" value="1"/>
</dbReference>
<feature type="transmembrane region" description="Helical" evidence="9">
    <location>
        <begin position="155"/>
        <end position="174"/>
    </location>
</feature>
<dbReference type="PANTHER" id="PTHR28259:SF1">
    <property type="entry name" value="FLUORIDE EXPORT PROTEIN 1-RELATED"/>
    <property type="match status" value="1"/>
</dbReference>
<keyword evidence="4 9" id="KW-0812">Transmembrane</keyword>
<protein>
    <recommendedName>
        <fullName evidence="12">CRCB-domain-containing protein</fullName>
    </recommendedName>
</protein>
<evidence type="ECO:0000256" key="9">
    <source>
        <dbReference type="SAM" id="Phobius"/>
    </source>
</evidence>
<feature type="transmembrane region" description="Helical" evidence="9">
    <location>
        <begin position="210"/>
        <end position="229"/>
    </location>
</feature>
<comment type="caution">
    <text evidence="10">The sequence shown here is derived from an EMBL/GenBank/DDBJ whole genome shotgun (WGS) entry which is preliminary data.</text>
</comment>
<comment type="catalytic activity">
    <reaction evidence="8">
        <text>fluoride(in) = fluoride(out)</text>
        <dbReference type="Rhea" id="RHEA:76159"/>
        <dbReference type="ChEBI" id="CHEBI:17051"/>
    </reaction>
    <physiologicalReaction direction="left-to-right" evidence="8">
        <dbReference type="Rhea" id="RHEA:76160"/>
    </physiologicalReaction>
</comment>
<feature type="transmembrane region" description="Helical" evidence="9">
    <location>
        <begin position="29"/>
        <end position="48"/>
    </location>
</feature>
<reference evidence="10 11" key="1">
    <citation type="submission" date="2016-07" db="EMBL/GenBank/DDBJ databases">
        <title>Pervasive Adenine N6-methylation of Active Genes in Fungi.</title>
        <authorList>
            <consortium name="DOE Joint Genome Institute"/>
            <person name="Mondo S.J."/>
            <person name="Dannebaum R.O."/>
            <person name="Kuo R.C."/>
            <person name="Labutti K."/>
            <person name="Haridas S."/>
            <person name="Kuo A."/>
            <person name="Salamov A."/>
            <person name="Ahrendt S.R."/>
            <person name="Lipzen A."/>
            <person name="Sullivan W."/>
            <person name="Andreopoulos W.B."/>
            <person name="Clum A."/>
            <person name="Lindquist E."/>
            <person name="Daum C."/>
            <person name="Ramamoorthy G.K."/>
            <person name="Gryganskyi A."/>
            <person name="Culley D."/>
            <person name="Magnuson J.K."/>
            <person name="James T.Y."/>
            <person name="O'Malley M.A."/>
            <person name="Stajich J.E."/>
            <person name="Spatafora J.W."/>
            <person name="Visel A."/>
            <person name="Grigoriev I.V."/>
        </authorList>
    </citation>
    <scope>NUCLEOTIDE SEQUENCE [LARGE SCALE GENOMIC DNA]</scope>
    <source>
        <strain evidence="10 11">CBS 931.73</strain>
    </source>
</reference>
<evidence type="ECO:0000256" key="7">
    <source>
        <dbReference type="ARBA" id="ARBA00035120"/>
    </source>
</evidence>
<feature type="transmembrane region" description="Helical" evidence="9">
    <location>
        <begin position="271"/>
        <end position="295"/>
    </location>
</feature>
<evidence type="ECO:0000256" key="2">
    <source>
        <dbReference type="ARBA" id="ARBA00004651"/>
    </source>
</evidence>
<evidence type="ECO:0000256" key="3">
    <source>
        <dbReference type="ARBA" id="ARBA00022475"/>
    </source>
</evidence>
<feature type="transmembrane region" description="Helical" evidence="9">
    <location>
        <begin position="100"/>
        <end position="121"/>
    </location>
</feature>
<dbReference type="FunCoup" id="A0A1Y1Y6C0">
    <property type="interactions" value="82"/>
</dbReference>
<dbReference type="InParanoid" id="A0A1Y1Y6C0"/>
<evidence type="ECO:0000256" key="4">
    <source>
        <dbReference type="ARBA" id="ARBA00022692"/>
    </source>
</evidence>
<name>A0A1Y1Y6C0_9FUNG</name>
<evidence type="ECO:0000256" key="8">
    <source>
        <dbReference type="ARBA" id="ARBA00035585"/>
    </source>
</evidence>
<comment type="subcellular location">
    <subcellularLocation>
        <location evidence="2">Cell membrane</location>
        <topology evidence="2">Multi-pass membrane protein</topology>
    </subcellularLocation>
</comment>
<evidence type="ECO:0000256" key="1">
    <source>
        <dbReference type="ARBA" id="ARBA00002598"/>
    </source>
</evidence>